<evidence type="ECO:0000313" key="4">
    <source>
        <dbReference type="RefSeq" id="XP_017304238.1"/>
    </source>
</evidence>
<reference evidence="4" key="1">
    <citation type="submission" date="2025-08" db="UniProtKB">
        <authorList>
            <consortium name="RefSeq"/>
        </authorList>
    </citation>
    <scope>IDENTIFICATION</scope>
</reference>
<feature type="compositionally biased region" description="Basic and acidic residues" evidence="2">
    <location>
        <begin position="200"/>
        <end position="210"/>
    </location>
</feature>
<feature type="coiled-coil region" evidence="1">
    <location>
        <begin position="154"/>
        <end position="181"/>
    </location>
</feature>
<evidence type="ECO:0000256" key="2">
    <source>
        <dbReference type="SAM" id="MobiDB-lite"/>
    </source>
</evidence>
<dbReference type="STRING" id="121845.A0A1S4EPX4"/>
<evidence type="ECO:0000256" key="1">
    <source>
        <dbReference type="SAM" id="Coils"/>
    </source>
</evidence>
<protein>
    <submittedName>
        <fullName evidence="4">Uncharacterized protein LOC108253922</fullName>
    </submittedName>
</protein>
<dbReference type="Proteomes" id="UP000079169">
    <property type="component" value="Unplaced"/>
</dbReference>
<dbReference type="PaxDb" id="121845-A0A1S4EPX4"/>
<keyword evidence="3" id="KW-1185">Reference proteome</keyword>
<gene>
    <name evidence="4" type="primary">LOC108253922</name>
</gene>
<dbReference type="AlphaFoldDB" id="A0A1S4EPX4"/>
<accession>A0A1S4EPX4</accession>
<dbReference type="RefSeq" id="XP_017304238.1">
    <property type="nucleotide sequence ID" value="XM_017448749.1"/>
</dbReference>
<dbReference type="KEGG" id="dci:108253922"/>
<organism evidence="3 4">
    <name type="scientific">Diaphorina citri</name>
    <name type="common">Asian citrus psyllid</name>
    <dbReference type="NCBI Taxonomy" id="121845"/>
    <lineage>
        <taxon>Eukaryota</taxon>
        <taxon>Metazoa</taxon>
        <taxon>Ecdysozoa</taxon>
        <taxon>Arthropoda</taxon>
        <taxon>Hexapoda</taxon>
        <taxon>Insecta</taxon>
        <taxon>Pterygota</taxon>
        <taxon>Neoptera</taxon>
        <taxon>Paraneoptera</taxon>
        <taxon>Hemiptera</taxon>
        <taxon>Sternorrhyncha</taxon>
        <taxon>Psylloidea</taxon>
        <taxon>Psyllidae</taxon>
        <taxon>Diaphorininae</taxon>
        <taxon>Diaphorina</taxon>
    </lineage>
</organism>
<dbReference type="OMA" id="NRMETET"/>
<evidence type="ECO:0000313" key="3">
    <source>
        <dbReference type="Proteomes" id="UP000079169"/>
    </source>
</evidence>
<keyword evidence="1" id="KW-0175">Coiled coil</keyword>
<feature type="coiled-coil region" evidence="1">
    <location>
        <begin position="27"/>
        <end position="54"/>
    </location>
</feature>
<sequence length="330" mass="38096">MTGNSASVQDMILNEIKSMRLDYTSGHNKVMEKLQNMEKNNETTKKRTDLLELKMKHMDRDGRKRNIIIYGVVEKDNESFRDLQNIVTWILNEKLESDIRREEIDDYFRLGRRTNGQKPRPIIIKLLSYWRKREIMSNSSKLKGTNLFIANDLSFEDGEEMKKLRKEMKELRNQGHQVTIKGNKLIVDGVLRNKSTQHMRAGEDDNRMETETPINNHGAHSQNNMPSASGISNTPKRQISQISPETLATIYKDTNVEEQLKKKKKLFGKGHIRSNSVGQPTLDNLGIQITQERNEGTQAKTNIGYQQIVHVQQESSEGNKGTFEQNQKEI</sequence>
<dbReference type="GeneID" id="108253922"/>
<dbReference type="Gene3D" id="3.30.70.1820">
    <property type="entry name" value="L1 transposable element, RRM domain"/>
    <property type="match status" value="1"/>
</dbReference>
<name>A0A1S4EPX4_DIACI</name>
<feature type="region of interest" description="Disordered" evidence="2">
    <location>
        <begin position="200"/>
        <end position="239"/>
    </location>
</feature>
<feature type="compositionally biased region" description="Polar residues" evidence="2">
    <location>
        <begin position="212"/>
        <end position="239"/>
    </location>
</feature>
<dbReference type="PANTHER" id="PTHR37445:SF3">
    <property type="entry name" value="ZINC FINGER PHD-TYPE DOMAIN-CONTAINING PROTEIN"/>
    <property type="match status" value="1"/>
</dbReference>
<dbReference type="PANTHER" id="PTHR37445">
    <property type="entry name" value="PROTEIN CBG24663"/>
    <property type="match status" value="1"/>
</dbReference>
<proteinExistence type="predicted"/>
<dbReference type="OrthoDB" id="6629429at2759"/>